<keyword evidence="1" id="KW-0472">Membrane</keyword>
<sequence length="79" mass="9016">TINSIKYIDTEISKTTESTTTLIQTTKKSSNKTFLFIIIIFLILVIIATIIGFYFIKLKDKGDNSIEEGKQKNENKLKN</sequence>
<keyword evidence="1" id="KW-1133">Transmembrane helix</keyword>
<feature type="non-terminal residue" evidence="2">
    <location>
        <position position="79"/>
    </location>
</feature>
<feature type="non-terminal residue" evidence="2">
    <location>
        <position position="1"/>
    </location>
</feature>
<organism evidence="2 3">
    <name type="scientific">Meloidogyne graminicola</name>
    <dbReference type="NCBI Taxonomy" id="189291"/>
    <lineage>
        <taxon>Eukaryota</taxon>
        <taxon>Metazoa</taxon>
        <taxon>Ecdysozoa</taxon>
        <taxon>Nematoda</taxon>
        <taxon>Chromadorea</taxon>
        <taxon>Rhabditida</taxon>
        <taxon>Tylenchina</taxon>
        <taxon>Tylenchomorpha</taxon>
        <taxon>Tylenchoidea</taxon>
        <taxon>Meloidogynidae</taxon>
        <taxon>Meloidogyninae</taxon>
        <taxon>Meloidogyne</taxon>
    </lineage>
</organism>
<accession>A0A8S9ZX44</accession>
<protein>
    <submittedName>
        <fullName evidence="2">Uncharacterized protein</fullName>
    </submittedName>
</protein>
<name>A0A8S9ZX44_9BILA</name>
<comment type="caution">
    <text evidence="2">The sequence shown here is derived from an EMBL/GenBank/DDBJ whole genome shotgun (WGS) entry which is preliminary data.</text>
</comment>
<evidence type="ECO:0000313" key="3">
    <source>
        <dbReference type="Proteomes" id="UP000605970"/>
    </source>
</evidence>
<gene>
    <name evidence="2" type="ORF">Mgra_00002958</name>
</gene>
<dbReference type="AlphaFoldDB" id="A0A8S9ZX44"/>
<evidence type="ECO:0000313" key="2">
    <source>
        <dbReference type="EMBL" id="KAF7637698.1"/>
    </source>
</evidence>
<keyword evidence="1" id="KW-0812">Transmembrane</keyword>
<keyword evidence="3" id="KW-1185">Reference proteome</keyword>
<proteinExistence type="predicted"/>
<reference evidence="2" key="1">
    <citation type="journal article" date="2020" name="Ecol. Evol.">
        <title>Genome structure and content of the rice root-knot nematode (Meloidogyne graminicola).</title>
        <authorList>
            <person name="Phan N.T."/>
            <person name="Danchin E.G.J."/>
            <person name="Klopp C."/>
            <person name="Perfus-Barbeoch L."/>
            <person name="Kozlowski D.K."/>
            <person name="Koutsovoulos G.D."/>
            <person name="Lopez-Roques C."/>
            <person name="Bouchez O."/>
            <person name="Zahm M."/>
            <person name="Besnard G."/>
            <person name="Bellafiore S."/>
        </authorList>
    </citation>
    <scope>NUCLEOTIDE SEQUENCE</scope>
    <source>
        <strain evidence="2">VN-18</strain>
    </source>
</reference>
<dbReference type="Proteomes" id="UP000605970">
    <property type="component" value="Unassembled WGS sequence"/>
</dbReference>
<dbReference type="EMBL" id="JABEBT010000018">
    <property type="protein sequence ID" value="KAF7637698.1"/>
    <property type="molecule type" value="Genomic_DNA"/>
</dbReference>
<feature type="transmembrane region" description="Helical" evidence="1">
    <location>
        <begin position="34"/>
        <end position="56"/>
    </location>
</feature>
<evidence type="ECO:0000256" key="1">
    <source>
        <dbReference type="SAM" id="Phobius"/>
    </source>
</evidence>